<evidence type="ECO:0000313" key="1">
    <source>
        <dbReference type="EMBL" id="SVD39748.1"/>
    </source>
</evidence>
<gene>
    <name evidence="1" type="ORF">METZ01_LOCUS392602</name>
</gene>
<dbReference type="PANTHER" id="PTHR43664:SF1">
    <property type="entry name" value="BETA-METHYLMALYL-COA DEHYDRATASE"/>
    <property type="match status" value="1"/>
</dbReference>
<dbReference type="PANTHER" id="PTHR43664">
    <property type="entry name" value="MONOAMINE OXIDASE-RELATED"/>
    <property type="match status" value="1"/>
</dbReference>
<protein>
    <recommendedName>
        <fullName evidence="2">N-terminal of MaoC-like dehydratase domain-containing protein</fullName>
    </recommendedName>
</protein>
<sequence>VSDGYAAVHQAMFADRYRLAIDAPLCKKVTGGDRLLVNPSLVCNIAIGSSTVPTQRVLGNLFYRGLRFHRPVYIGDTLTTSTKVVALRQNSIKARRAASGMVGLEIHTLNQHDETVLLFWRCPMVPCMDPDADTGLDDDLGVMPESVSEN</sequence>
<dbReference type="AlphaFoldDB" id="A0A382V1C5"/>
<organism evidence="1">
    <name type="scientific">marine metagenome</name>
    <dbReference type="NCBI Taxonomy" id="408172"/>
    <lineage>
        <taxon>unclassified sequences</taxon>
        <taxon>metagenomes</taxon>
        <taxon>ecological metagenomes</taxon>
    </lineage>
</organism>
<proteinExistence type="predicted"/>
<dbReference type="SUPFAM" id="SSF54637">
    <property type="entry name" value="Thioesterase/thiol ester dehydrase-isomerase"/>
    <property type="match status" value="1"/>
</dbReference>
<evidence type="ECO:0008006" key="2">
    <source>
        <dbReference type="Google" id="ProtNLM"/>
    </source>
</evidence>
<reference evidence="1" key="1">
    <citation type="submission" date="2018-05" db="EMBL/GenBank/DDBJ databases">
        <authorList>
            <person name="Lanie J.A."/>
            <person name="Ng W.-L."/>
            <person name="Kazmierczak K.M."/>
            <person name="Andrzejewski T.M."/>
            <person name="Davidsen T.M."/>
            <person name="Wayne K.J."/>
            <person name="Tettelin H."/>
            <person name="Glass J.I."/>
            <person name="Rusch D."/>
            <person name="Podicherti R."/>
            <person name="Tsui H.-C.T."/>
            <person name="Winkler M.E."/>
        </authorList>
    </citation>
    <scope>NUCLEOTIDE SEQUENCE</scope>
</reference>
<feature type="non-terminal residue" evidence="1">
    <location>
        <position position="1"/>
    </location>
</feature>
<dbReference type="EMBL" id="UINC01148075">
    <property type="protein sequence ID" value="SVD39748.1"/>
    <property type="molecule type" value="Genomic_DNA"/>
</dbReference>
<dbReference type="InterPro" id="IPR029069">
    <property type="entry name" value="HotDog_dom_sf"/>
</dbReference>
<name>A0A382V1C5_9ZZZZ</name>
<dbReference type="InterPro" id="IPR052342">
    <property type="entry name" value="MCH/BMMD"/>
</dbReference>
<dbReference type="CDD" id="cd03451">
    <property type="entry name" value="FkbR2"/>
    <property type="match status" value="1"/>
</dbReference>
<feature type="non-terminal residue" evidence="1">
    <location>
        <position position="150"/>
    </location>
</feature>
<dbReference type="Gene3D" id="3.10.129.10">
    <property type="entry name" value="Hotdog Thioesterase"/>
    <property type="match status" value="1"/>
</dbReference>
<accession>A0A382V1C5</accession>